<dbReference type="SMART" id="SM00028">
    <property type="entry name" value="TPR"/>
    <property type="match status" value="3"/>
</dbReference>
<proteinExistence type="predicted"/>
<feature type="repeat" description="TPR" evidence="3">
    <location>
        <begin position="54"/>
        <end position="87"/>
    </location>
</feature>
<feature type="repeat" description="TPR" evidence="3">
    <location>
        <begin position="190"/>
        <end position="223"/>
    </location>
</feature>
<dbReference type="InterPro" id="IPR051685">
    <property type="entry name" value="Ycf3/AcsC/BcsC/TPR_MFPF"/>
</dbReference>
<accession>A0A7G9Y5L0</accession>
<dbReference type="InterPro" id="IPR011990">
    <property type="entry name" value="TPR-like_helical_dom_sf"/>
</dbReference>
<evidence type="ECO:0000313" key="6">
    <source>
        <dbReference type="EMBL" id="QNO45380.1"/>
    </source>
</evidence>
<sequence length="259" mass="29639">MDNNEKTARKTLTKREIAVCQHICENAEKFLERSEPEKTIMALRKIPEEYPEIANVYSLMGVSYAMMERPDDARTYFEKAAEAEPDGWQHWISLASLNLESVDLLNAKKCMDKVHEVGYPSEVEDQVDELGGQITEIIELIVAEKPHIDADTYIALEERLYAGVACMKERDWNGAIQEFEYVVSVDSRSEEAYECIGLAHLFKGEIDEAENCFNKALEINPEYPPAVANLRILDGIRGELAEDCEYLRGLEYRIMEARF</sequence>
<evidence type="ECO:0000313" key="4">
    <source>
        <dbReference type="EMBL" id="QNO42240.1"/>
    </source>
</evidence>
<evidence type="ECO:0000313" key="5">
    <source>
        <dbReference type="EMBL" id="QNO43294.1"/>
    </source>
</evidence>
<dbReference type="PROSITE" id="PS50293">
    <property type="entry name" value="TPR_REGION"/>
    <property type="match status" value="1"/>
</dbReference>
<dbReference type="Gene3D" id="1.25.40.10">
    <property type="entry name" value="Tetratricopeptide repeat domain"/>
    <property type="match status" value="2"/>
</dbReference>
<dbReference type="InterPro" id="IPR019734">
    <property type="entry name" value="TPR_rpt"/>
</dbReference>
<protein>
    <submittedName>
        <fullName evidence="5">Photosystem I assembly protein Ycf3</fullName>
    </submittedName>
</protein>
<dbReference type="AlphaFoldDB" id="A0A7G9Y5L0"/>
<reference evidence="5" key="1">
    <citation type="submission" date="2020-06" db="EMBL/GenBank/DDBJ databases">
        <title>Unique genomic features of the anaerobic methanotrophic archaea.</title>
        <authorList>
            <person name="Chadwick G.L."/>
            <person name="Skennerton C.T."/>
            <person name="Laso-Perez R."/>
            <person name="Leu A.O."/>
            <person name="Speth D.R."/>
            <person name="Yu H."/>
            <person name="Morgan-Lang C."/>
            <person name="Hatzenpichler R."/>
            <person name="Goudeau D."/>
            <person name="Malmstrom R."/>
            <person name="Brazelton W.J."/>
            <person name="Woyke T."/>
            <person name="Hallam S.J."/>
            <person name="Tyson G.W."/>
            <person name="Wegener G."/>
            <person name="Boetius A."/>
            <person name="Orphan V."/>
        </authorList>
    </citation>
    <scope>NUCLEOTIDE SEQUENCE</scope>
</reference>
<dbReference type="SUPFAM" id="SSF48452">
    <property type="entry name" value="TPR-like"/>
    <property type="match status" value="1"/>
</dbReference>
<gene>
    <name evidence="5" type="primary">ycf3</name>
    <name evidence="5" type="ORF">BKKEKDFB_00006</name>
    <name evidence="6" type="ORF">CHNKENMJ_00011</name>
    <name evidence="7" type="ORF">JMABOEBK_00047</name>
    <name evidence="4" type="ORF">MKPHGJHB_00018</name>
</gene>
<evidence type="ECO:0000256" key="3">
    <source>
        <dbReference type="PROSITE-ProRule" id="PRU00339"/>
    </source>
</evidence>
<dbReference type="EMBL" id="MT630806">
    <property type="protein sequence ID" value="QNO43294.1"/>
    <property type="molecule type" value="Genomic_DNA"/>
</dbReference>
<dbReference type="Pfam" id="PF13432">
    <property type="entry name" value="TPR_16"/>
    <property type="match status" value="1"/>
</dbReference>
<dbReference type="Pfam" id="PF00515">
    <property type="entry name" value="TPR_1"/>
    <property type="match status" value="1"/>
</dbReference>
<evidence type="ECO:0000313" key="7">
    <source>
        <dbReference type="EMBL" id="QNO45650.1"/>
    </source>
</evidence>
<evidence type="ECO:0000256" key="1">
    <source>
        <dbReference type="ARBA" id="ARBA00022737"/>
    </source>
</evidence>
<keyword evidence="2 3" id="KW-0802">TPR repeat</keyword>
<keyword evidence="1" id="KW-0677">Repeat</keyword>
<organism evidence="5">
    <name type="scientific">Candidatus Methanogaster sp. ANME-2c ERB4</name>
    <dbReference type="NCBI Taxonomy" id="2759911"/>
    <lineage>
        <taxon>Archaea</taxon>
        <taxon>Methanobacteriati</taxon>
        <taxon>Methanobacteriota</taxon>
        <taxon>Stenosarchaea group</taxon>
        <taxon>Methanomicrobia</taxon>
        <taxon>Methanosarcinales</taxon>
        <taxon>ANME-2 cluster</taxon>
        <taxon>Candidatus Methanogasteraceae</taxon>
        <taxon>Candidatus Methanogaster</taxon>
    </lineage>
</organism>
<dbReference type="EMBL" id="MT631136">
    <property type="protein sequence ID" value="QNO45650.1"/>
    <property type="molecule type" value="Genomic_DNA"/>
</dbReference>
<dbReference type="PROSITE" id="PS50005">
    <property type="entry name" value="TPR"/>
    <property type="match status" value="2"/>
</dbReference>
<dbReference type="EMBL" id="MT631104">
    <property type="protein sequence ID" value="QNO45380.1"/>
    <property type="molecule type" value="Genomic_DNA"/>
</dbReference>
<name>A0A7G9Y5L0_9EURY</name>
<dbReference type="EMBL" id="MT630721">
    <property type="protein sequence ID" value="QNO42240.1"/>
    <property type="molecule type" value="Genomic_DNA"/>
</dbReference>
<dbReference type="PANTHER" id="PTHR44943:SF8">
    <property type="entry name" value="TPR REPEAT-CONTAINING PROTEIN MJ0263"/>
    <property type="match status" value="1"/>
</dbReference>
<dbReference type="PANTHER" id="PTHR44943">
    <property type="entry name" value="CELLULOSE SYNTHASE OPERON PROTEIN C"/>
    <property type="match status" value="1"/>
</dbReference>
<evidence type="ECO:0000256" key="2">
    <source>
        <dbReference type="ARBA" id="ARBA00022803"/>
    </source>
</evidence>